<gene>
    <name evidence="1" type="ORF">TX23_01180</name>
</gene>
<dbReference type="PATRIC" id="fig|1615673.3.peg.1159"/>
<dbReference type="Proteomes" id="UP000050852">
    <property type="component" value="Unassembled WGS sequence"/>
</dbReference>
<name>A0A0R3ASQ5_9PSED</name>
<protein>
    <recommendedName>
        <fullName evidence="3">DUF2833 domain-containing protein</fullName>
    </recommendedName>
</protein>
<evidence type="ECO:0000313" key="2">
    <source>
        <dbReference type="Proteomes" id="UP000050852"/>
    </source>
</evidence>
<evidence type="ECO:0000313" key="1">
    <source>
        <dbReference type="EMBL" id="KRP74829.1"/>
    </source>
</evidence>
<dbReference type="OrthoDB" id="6711434at2"/>
<dbReference type="Pfam" id="PF11090">
    <property type="entry name" value="Phage_T7_Gp13"/>
    <property type="match status" value="1"/>
</dbReference>
<dbReference type="AlphaFoldDB" id="A0A0R3ASQ5"/>
<proteinExistence type="predicted"/>
<comment type="caution">
    <text evidence="1">The sequence shown here is derived from an EMBL/GenBank/DDBJ whole genome shotgun (WGS) entry which is preliminary data.</text>
</comment>
<accession>A0A0R3ASQ5</accession>
<dbReference type="InterPro" id="IPR020335">
    <property type="entry name" value="Phage_T7_Gp13"/>
</dbReference>
<evidence type="ECO:0008006" key="3">
    <source>
        <dbReference type="Google" id="ProtNLM"/>
    </source>
</evidence>
<reference evidence="1 2" key="1">
    <citation type="submission" date="2015-02" db="EMBL/GenBank/DDBJ databases">
        <title>Two Pseudomonas sp. nov., isolated from raw milk.</title>
        <authorList>
            <person name="Wenning M."/>
            <person name="von Neubeck M."/>
            <person name="Huptas C."/>
            <person name="Scherer S."/>
        </authorList>
    </citation>
    <scope>NUCLEOTIDE SEQUENCE [LARGE SCALE GENOMIC DNA]</scope>
    <source>
        <strain evidence="1 2">DSM 29164</strain>
    </source>
</reference>
<dbReference type="EMBL" id="JYLN01000001">
    <property type="protein sequence ID" value="KRP74829.1"/>
    <property type="molecule type" value="Genomic_DNA"/>
</dbReference>
<organism evidence="1 2">
    <name type="scientific">Pseudomonas paralactis</name>
    <dbReference type="NCBI Taxonomy" id="1615673"/>
    <lineage>
        <taxon>Bacteria</taxon>
        <taxon>Pseudomonadati</taxon>
        <taxon>Pseudomonadota</taxon>
        <taxon>Gammaproteobacteria</taxon>
        <taxon>Pseudomonadales</taxon>
        <taxon>Pseudomonadaceae</taxon>
        <taxon>Pseudomonas</taxon>
    </lineage>
</organism>
<sequence>MAVADVLPIEPEDIPVILRDVRQADIDEIVEGLGVSLERELLSGINDSLNARKIVVNGHIVAVFGDAVHSLLGSVGVPWLISTTHVERHARAFLKVCKPEVQGMLTRHRHLINYVDARNTSAIRWLKWLGFDFGEAVPYGPKRLPFYPFTLNREE</sequence>
<dbReference type="RefSeq" id="WP_044271500.1">
    <property type="nucleotide sequence ID" value="NZ_JYLN01000001.1"/>
</dbReference>